<evidence type="ECO:0000256" key="6">
    <source>
        <dbReference type="ARBA" id="ARBA00022723"/>
    </source>
</evidence>
<dbReference type="Gene3D" id="1.10.260.50">
    <property type="match status" value="1"/>
</dbReference>
<dbReference type="InterPro" id="IPR000192">
    <property type="entry name" value="Aminotrans_V_dom"/>
</dbReference>
<dbReference type="InterPro" id="IPR015421">
    <property type="entry name" value="PyrdxlP-dep_Trfase_major"/>
</dbReference>
<keyword evidence="7" id="KW-0663">Pyridoxal phosphate</keyword>
<name>A0A9D9HQD2_9SPIR</name>
<dbReference type="GO" id="GO:0031071">
    <property type="term" value="F:cysteine desulfurase activity"/>
    <property type="evidence" value="ECO:0007669"/>
    <property type="project" value="UniProtKB-EC"/>
</dbReference>
<dbReference type="PROSITE" id="PS00595">
    <property type="entry name" value="AA_TRANSFER_CLASS_5"/>
    <property type="match status" value="1"/>
</dbReference>
<keyword evidence="5" id="KW-0808">Transferase</keyword>
<evidence type="ECO:0000256" key="3">
    <source>
        <dbReference type="ARBA" id="ARBA00006490"/>
    </source>
</evidence>
<dbReference type="PANTHER" id="PTHR11601">
    <property type="entry name" value="CYSTEINE DESULFURYLASE FAMILY MEMBER"/>
    <property type="match status" value="1"/>
</dbReference>
<keyword evidence="6" id="KW-0479">Metal-binding</keyword>
<evidence type="ECO:0000256" key="10">
    <source>
        <dbReference type="ARBA" id="ARBA00050776"/>
    </source>
</evidence>
<dbReference type="InterPro" id="IPR016454">
    <property type="entry name" value="Cysteine_dSase"/>
</dbReference>
<dbReference type="AlphaFoldDB" id="A0A9D9HQD2"/>
<comment type="catalytic activity">
    <reaction evidence="10">
        <text>(sulfur carrier)-H + L-cysteine = (sulfur carrier)-SH + L-alanine</text>
        <dbReference type="Rhea" id="RHEA:43892"/>
        <dbReference type="Rhea" id="RHEA-COMP:14737"/>
        <dbReference type="Rhea" id="RHEA-COMP:14739"/>
        <dbReference type="ChEBI" id="CHEBI:29917"/>
        <dbReference type="ChEBI" id="CHEBI:35235"/>
        <dbReference type="ChEBI" id="CHEBI:57972"/>
        <dbReference type="ChEBI" id="CHEBI:64428"/>
        <dbReference type="EC" id="2.8.1.7"/>
    </reaction>
</comment>
<dbReference type="GO" id="GO:0051536">
    <property type="term" value="F:iron-sulfur cluster binding"/>
    <property type="evidence" value="ECO:0007669"/>
    <property type="project" value="UniProtKB-KW"/>
</dbReference>
<dbReference type="EC" id="2.8.1.7" evidence="4"/>
<evidence type="ECO:0000259" key="12">
    <source>
        <dbReference type="Pfam" id="PF00266"/>
    </source>
</evidence>
<sequence length="388" mass="41890">MKRIYLDYNATAPVDKRVQEVLAVELRDGYGNASSLHEAGRLAAKKIREARERLASLVKIKNPDELIFTSGGSESNNTVFWSIAANKEKSPGRDILISAIEHPCVLESAERLKSFGFKIHKIPVDGQGLIDMEEYSKLLKLKPRLVSIMAANNEIGTVQDIKKLSSMAHEAGAYFHSDCVQAVGKIPVDAGDWGLDYMSISAHKIYGPKGVGALYVKKGVPFASLIAGGHQENGRRAGTYNSPGITAFGVAASIAEEELESYRAHVLPLRNKLRDGLVNSVPNIRINGSQDFFIPNTLSVSFPGAEGEAILLHLDLLGIEASTGSACASGSLEPSHVLVATGLGPELAHGSIRFSLGKYTTEEEIDYVLKNLPPVIEKLRKFSTVGLV</sequence>
<dbReference type="NCBIfam" id="NF002806">
    <property type="entry name" value="PRK02948.1"/>
    <property type="match status" value="1"/>
</dbReference>
<keyword evidence="8" id="KW-0408">Iron</keyword>
<evidence type="ECO:0000313" key="13">
    <source>
        <dbReference type="EMBL" id="MBO8457903.1"/>
    </source>
</evidence>
<dbReference type="InterPro" id="IPR015424">
    <property type="entry name" value="PyrdxlP-dep_Trfase"/>
</dbReference>
<dbReference type="Gene3D" id="3.90.1150.10">
    <property type="entry name" value="Aspartate Aminotransferase, domain 1"/>
    <property type="match status" value="1"/>
</dbReference>
<keyword evidence="9" id="KW-0411">Iron-sulfur</keyword>
<comment type="cofactor">
    <cofactor evidence="1 11">
        <name>pyridoxal 5'-phosphate</name>
        <dbReference type="ChEBI" id="CHEBI:597326"/>
    </cofactor>
</comment>
<dbReference type="InterPro" id="IPR020578">
    <property type="entry name" value="Aminotrans_V_PyrdxlP_BS"/>
</dbReference>
<dbReference type="PIRSF" id="PIRSF005572">
    <property type="entry name" value="NifS"/>
    <property type="match status" value="1"/>
</dbReference>
<dbReference type="InterPro" id="IPR015422">
    <property type="entry name" value="PyrdxlP-dep_Trfase_small"/>
</dbReference>
<dbReference type="Gene3D" id="3.40.640.10">
    <property type="entry name" value="Type I PLP-dependent aspartate aminotransferase-like (Major domain)"/>
    <property type="match status" value="1"/>
</dbReference>
<evidence type="ECO:0000256" key="4">
    <source>
        <dbReference type="ARBA" id="ARBA00012239"/>
    </source>
</evidence>
<dbReference type="Proteomes" id="UP000823638">
    <property type="component" value="Unassembled WGS sequence"/>
</dbReference>
<organism evidence="13 14">
    <name type="scientific">Candidatus Gallitreponema excrementavium</name>
    <dbReference type="NCBI Taxonomy" id="2840840"/>
    <lineage>
        <taxon>Bacteria</taxon>
        <taxon>Pseudomonadati</taxon>
        <taxon>Spirochaetota</taxon>
        <taxon>Spirochaetia</taxon>
        <taxon>Spirochaetales</taxon>
        <taxon>Candidatus Gallitreponema</taxon>
    </lineage>
</organism>
<reference evidence="13" key="1">
    <citation type="submission" date="2020-10" db="EMBL/GenBank/DDBJ databases">
        <authorList>
            <person name="Gilroy R."/>
        </authorList>
    </citation>
    <scope>NUCLEOTIDE SEQUENCE</scope>
    <source>
        <strain evidence="13">10532</strain>
    </source>
</reference>
<dbReference type="EMBL" id="JADIMM010000080">
    <property type="protein sequence ID" value="MBO8457903.1"/>
    <property type="molecule type" value="Genomic_DNA"/>
</dbReference>
<proteinExistence type="inferred from homology"/>
<evidence type="ECO:0000256" key="1">
    <source>
        <dbReference type="ARBA" id="ARBA00001933"/>
    </source>
</evidence>
<comment type="function">
    <text evidence="2">Catalyzes the removal of elemental sulfur atoms from cysteine to produce alanine. Seems to participate in the biosynthesis of the nitrogenase metalloclusters by providing the inorganic sulfur required for the Fe-S core formation.</text>
</comment>
<reference evidence="13" key="2">
    <citation type="journal article" date="2021" name="PeerJ">
        <title>Extensive microbial diversity within the chicken gut microbiome revealed by metagenomics and culture.</title>
        <authorList>
            <person name="Gilroy R."/>
            <person name="Ravi A."/>
            <person name="Getino M."/>
            <person name="Pursley I."/>
            <person name="Horton D.L."/>
            <person name="Alikhan N.F."/>
            <person name="Baker D."/>
            <person name="Gharbi K."/>
            <person name="Hall N."/>
            <person name="Watson M."/>
            <person name="Adriaenssens E.M."/>
            <person name="Foster-Nyarko E."/>
            <person name="Jarju S."/>
            <person name="Secka A."/>
            <person name="Antonio M."/>
            <person name="Oren A."/>
            <person name="Chaudhuri R.R."/>
            <person name="La Ragione R."/>
            <person name="Hildebrand F."/>
            <person name="Pallen M.J."/>
        </authorList>
    </citation>
    <scope>NUCLEOTIDE SEQUENCE</scope>
    <source>
        <strain evidence="13">10532</strain>
    </source>
</reference>
<evidence type="ECO:0000256" key="2">
    <source>
        <dbReference type="ARBA" id="ARBA00003120"/>
    </source>
</evidence>
<evidence type="ECO:0000256" key="7">
    <source>
        <dbReference type="ARBA" id="ARBA00022898"/>
    </source>
</evidence>
<dbReference type="PANTHER" id="PTHR11601:SF34">
    <property type="entry name" value="CYSTEINE DESULFURASE"/>
    <property type="match status" value="1"/>
</dbReference>
<comment type="caution">
    <text evidence="13">The sequence shown here is derived from an EMBL/GenBank/DDBJ whole genome shotgun (WGS) entry which is preliminary data.</text>
</comment>
<dbReference type="SUPFAM" id="SSF53383">
    <property type="entry name" value="PLP-dependent transferases"/>
    <property type="match status" value="1"/>
</dbReference>
<evidence type="ECO:0000256" key="8">
    <source>
        <dbReference type="ARBA" id="ARBA00023004"/>
    </source>
</evidence>
<feature type="domain" description="Aminotransferase class V" evidence="12">
    <location>
        <begin position="4"/>
        <end position="368"/>
    </location>
</feature>
<dbReference type="GO" id="GO:0046872">
    <property type="term" value="F:metal ion binding"/>
    <property type="evidence" value="ECO:0007669"/>
    <property type="project" value="UniProtKB-KW"/>
</dbReference>
<evidence type="ECO:0000256" key="9">
    <source>
        <dbReference type="ARBA" id="ARBA00023014"/>
    </source>
</evidence>
<comment type="similarity">
    <text evidence="3">Belongs to the class-V pyridoxal-phosphate-dependent aminotransferase family. NifS/IscS subfamily.</text>
</comment>
<dbReference type="FunFam" id="3.40.640.10:FF:000084">
    <property type="entry name" value="IscS-like cysteine desulfurase"/>
    <property type="match status" value="1"/>
</dbReference>
<evidence type="ECO:0000256" key="11">
    <source>
        <dbReference type="RuleBase" id="RU004504"/>
    </source>
</evidence>
<dbReference type="Pfam" id="PF00266">
    <property type="entry name" value="Aminotran_5"/>
    <property type="match status" value="1"/>
</dbReference>
<accession>A0A9D9HQD2</accession>
<gene>
    <name evidence="13" type="ORF">IAA81_06705</name>
</gene>
<evidence type="ECO:0000256" key="5">
    <source>
        <dbReference type="ARBA" id="ARBA00022679"/>
    </source>
</evidence>
<protein>
    <recommendedName>
        <fullName evidence="4">cysteine desulfurase</fullName>
        <ecNumber evidence="4">2.8.1.7</ecNumber>
    </recommendedName>
</protein>
<evidence type="ECO:0000313" key="14">
    <source>
        <dbReference type="Proteomes" id="UP000823638"/>
    </source>
</evidence>